<reference evidence="1 2" key="1">
    <citation type="journal article" date="2013" name="Environ. Microbiol.">
        <title>Complete genome, catabolic sub-proteomes and key-metabolites of Desulfobacula toluolica Tol2, a marine, aromatic compound-degrading, sulfate-reducing bacterium.</title>
        <authorList>
            <person name="Wohlbrand L."/>
            <person name="Jacob J.H."/>
            <person name="Kube M."/>
            <person name="Mussmann M."/>
            <person name="Jarling R."/>
            <person name="Beck A."/>
            <person name="Amann R."/>
            <person name="Wilkes H."/>
            <person name="Reinhardt R."/>
            <person name="Rabus R."/>
        </authorList>
    </citation>
    <scope>NUCLEOTIDE SEQUENCE [LARGE SCALE GENOMIC DNA]</scope>
    <source>
        <strain evidence="2">DSM 7467 / Tol2</strain>
    </source>
</reference>
<dbReference type="EMBL" id="FO203503">
    <property type="protein sequence ID" value="CCK79112.1"/>
    <property type="molecule type" value="Genomic_DNA"/>
</dbReference>
<dbReference type="KEGG" id="dto:TOL2_C09450"/>
<protein>
    <submittedName>
        <fullName evidence="1">Putative ABC-type Co2+ transport system periplasmic component-like protein</fullName>
    </submittedName>
</protein>
<name>K0NJS1_DESTT</name>
<dbReference type="STRING" id="651182.TOL2_C09450"/>
<organism evidence="1 2">
    <name type="scientific">Desulfobacula toluolica (strain DSM 7467 / Tol2)</name>
    <dbReference type="NCBI Taxonomy" id="651182"/>
    <lineage>
        <taxon>Bacteria</taxon>
        <taxon>Pseudomonadati</taxon>
        <taxon>Thermodesulfobacteriota</taxon>
        <taxon>Desulfobacteria</taxon>
        <taxon>Desulfobacterales</taxon>
        <taxon>Desulfobacteraceae</taxon>
        <taxon>Desulfobacula</taxon>
    </lineage>
</organism>
<evidence type="ECO:0000313" key="1">
    <source>
        <dbReference type="EMBL" id="CCK79112.1"/>
    </source>
</evidence>
<evidence type="ECO:0000313" key="2">
    <source>
        <dbReference type="Proteomes" id="UP000007347"/>
    </source>
</evidence>
<dbReference type="HOGENOM" id="CLU_089873_0_0_7"/>
<dbReference type="Proteomes" id="UP000007347">
    <property type="component" value="Chromosome"/>
</dbReference>
<dbReference type="InterPro" id="IPR019613">
    <property type="entry name" value="DUF4198"/>
</dbReference>
<dbReference type="AlphaFoldDB" id="K0NJS1"/>
<dbReference type="OrthoDB" id="3034796at2"/>
<gene>
    <name evidence="1" type="ordered locus">TOL2_C09450</name>
</gene>
<keyword evidence="2" id="KW-1185">Reference proteome</keyword>
<sequence length="258" mass="28440">MEKNITKKTCLFGISIICMIFFSAPVYAHYPWINLSDYTPETGSALEMTIGWGHKYPLAGFLKKSAVETLEITGPEKSNLKFISDMEIKSQESISTPGAYVVAATRKAGFYTKTAQGGKQASKENLKNVIACSFSHMCMKAIVNAGDGKGKVDNVIGHPMEILPLKNPVDLNTGDYMPIRVLCNGKPFNGYVFATYAGFSTEKETFAYAAKTDKKGNGKIRILKPGVWMIKASQEQHYPDEKVCDIESFIATLTFEVN</sequence>
<dbReference type="RefSeq" id="WP_014956462.1">
    <property type="nucleotide sequence ID" value="NC_018645.1"/>
</dbReference>
<proteinExistence type="predicted"/>
<dbReference type="Pfam" id="PF10670">
    <property type="entry name" value="DUF4198"/>
    <property type="match status" value="1"/>
</dbReference>
<accession>K0NJS1</accession>